<evidence type="ECO:0000256" key="6">
    <source>
        <dbReference type="SAM" id="Phobius"/>
    </source>
</evidence>
<dbReference type="PANTHER" id="PTHR43531:SF11">
    <property type="entry name" value="METHYL-ACCEPTING CHEMOTAXIS PROTEIN 3"/>
    <property type="match status" value="1"/>
</dbReference>
<dbReference type="RefSeq" id="WP_212700357.1">
    <property type="nucleotide sequence ID" value="NZ_JADMKU010000004.1"/>
</dbReference>
<dbReference type="Proteomes" id="UP001195941">
    <property type="component" value="Unassembled WGS sequence"/>
</dbReference>
<organism evidence="9 10">
    <name type="scientific">Thalassovita aquimarina</name>
    <dbReference type="NCBI Taxonomy" id="2785917"/>
    <lineage>
        <taxon>Bacteria</taxon>
        <taxon>Pseudomonadati</taxon>
        <taxon>Pseudomonadota</taxon>
        <taxon>Alphaproteobacteria</taxon>
        <taxon>Rhodobacterales</taxon>
        <taxon>Roseobacteraceae</taxon>
        <taxon>Thalassovita</taxon>
    </lineage>
</organism>
<proteinExistence type="inferred from homology"/>
<dbReference type="InterPro" id="IPR003660">
    <property type="entry name" value="HAMP_dom"/>
</dbReference>
<comment type="similarity">
    <text evidence="2">Belongs to the methyl-accepting chemotaxis (MCP) protein family.</text>
</comment>
<accession>A0ABS5HQL5</accession>
<feature type="coiled-coil region" evidence="4">
    <location>
        <begin position="467"/>
        <end position="494"/>
    </location>
</feature>
<dbReference type="InterPro" id="IPR004089">
    <property type="entry name" value="MCPsignal_dom"/>
</dbReference>
<evidence type="ECO:0000256" key="2">
    <source>
        <dbReference type="ARBA" id="ARBA00029447"/>
    </source>
</evidence>
<keyword evidence="10" id="KW-1185">Reference proteome</keyword>
<keyword evidence="6" id="KW-0812">Transmembrane</keyword>
<dbReference type="EMBL" id="JADMKU010000004">
    <property type="protein sequence ID" value="MBR9650848.1"/>
    <property type="molecule type" value="Genomic_DNA"/>
</dbReference>
<dbReference type="PROSITE" id="PS50885">
    <property type="entry name" value="HAMP"/>
    <property type="match status" value="1"/>
</dbReference>
<comment type="caution">
    <text evidence="9">The sequence shown here is derived from an EMBL/GenBank/DDBJ whole genome shotgun (WGS) entry which is preliminary data.</text>
</comment>
<dbReference type="Gene3D" id="1.10.287.950">
    <property type="entry name" value="Methyl-accepting chemotaxis protein"/>
    <property type="match status" value="1"/>
</dbReference>
<evidence type="ECO:0000313" key="10">
    <source>
        <dbReference type="Proteomes" id="UP001195941"/>
    </source>
</evidence>
<dbReference type="Pfam" id="PF00015">
    <property type="entry name" value="MCPsignal"/>
    <property type="match status" value="1"/>
</dbReference>
<keyword evidence="6" id="KW-0472">Membrane</keyword>
<feature type="transmembrane region" description="Helical" evidence="6">
    <location>
        <begin position="182"/>
        <end position="203"/>
    </location>
</feature>
<dbReference type="SMART" id="SM00304">
    <property type="entry name" value="HAMP"/>
    <property type="match status" value="1"/>
</dbReference>
<evidence type="ECO:0000256" key="5">
    <source>
        <dbReference type="SAM" id="MobiDB-lite"/>
    </source>
</evidence>
<reference evidence="9 10" key="1">
    <citation type="journal article" date="2021" name="Arch. Microbiol.">
        <title>Thalassobius aquimarinus sp. nov., isolated from the Sea of Japan seashore.</title>
        <authorList>
            <person name="Kurilenko V.V."/>
            <person name="Romanenko L.A."/>
            <person name="Chernysheva N.Y."/>
            <person name="Velansky P.V."/>
            <person name="Tekutyeva L.A."/>
            <person name="Isaeva M.P."/>
            <person name="Mikhailov V.V."/>
        </authorList>
    </citation>
    <scope>NUCLEOTIDE SEQUENCE [LARGE SCALE GENOMIC DNA]</scope>
    <source>
        <strain evidence="9 10">KMM 8518</strain>
    </source>
</reference>
<evidence type="ECO:0000256" key="4">
    <source>
        <dbReference type="SAM" id="Coils"/>
    </source>
</evidence>
<evidence type="ECO:0000259" key="8">
    <source>
        <dbReference type="PROSITE" id="PS50885"/>
    </source>
</evidence>
<keyword evidence="3" id="KW-0807">Transducer</keyword>
<dbReference type="PRINTS" id="PR00260">
    <property type="entry name" value="CHEMTRNSDUCR"/>
</dbReference>
<dbReference type="PROSITE" id="PS50111">
    <property type="entry name" value="CHEMOTAXIS_TRANSDUC_2"/>
    <property type="match status" value="1"/>
</dbReference>
<feature type="domain" description="Methyl-accepting transducer" evidence="7">
    <location>
        <begin position="263"/>
        <end position="478"/>
    </location>
</feature>
<keyword evidence="6" id="KW-1133">Transmembrane helix</keyword>
<evidence type="ECO:0000256" key="1">
    <source>
        <dbReference type="ARBA" id="ARBA00022500"/>
    </source>
</evidence>
<dbReference type="InterPro" id="IPR051310">
    <property type="entry name" value="MCP_chemotaxis"/>
</dbReference>
<keyword evidence="1" id="KW-0145">Chemotaxis</keyword>
<evidence type="ECO:0000313" key="9">
    <source>
        <dbReference type="EMBL" id="MBR9650848.1"/>
    </source>
</evidence>
<dbReference type="InterPro" id="IPR004090">
    <property type="entry name" value="Chemotax_Me-accpt_rcpt"/>
</dbReference>
<keyword evidence="4" id="KW-0175">Coiled coil</keyword>
<sequence>MTLKLRLSLTFLLLSAMFVGIGAMALYQLHEVKQRGQHIVDSNVGTLRNIDALAKLQQDAQVTIRDYLLIKDFGRRKAMKDQLDMLRYQQDLLANDASEGADEEMVEFLNTYAQMNSKLFTAFEKVMEVVSYGGSDLTISSLLQEATMIQAELAVATGAIASSQTSKMEKALEESEQIYDQAWFIVAVLIGAAIFISLLSAVATHRKLKRGFRLAVSLSHDVANGDLSKTVDHKEKGEFGVLLDNLNRMVGGLREIVSSVAAGSANVSAGAVQMARTSEQLQEASANQASATEDASSSVEEMTANVEQNADATQETEQMALSSAEDARSSGDAVRSAMEYTTNIVDRIQIIQEIARQTDLLALNAAVEAARAGEHGRGFSVVASEVRKLAERSQDAASEMGTLTKDTVAVAEKAVEMLDRLVPKIERTAQLVSNIAKANGEISVGMGQINGAITELDSITQANNAASEQMSATAEELAAQAQALRAAMDEFTLEAEGDDAADTAANEAPDDADGQGSELIKLDLTDDTDVDDVDFTAAPKKNVA</sequence>
<protein>
    <submittedName>
        <fullName evidence="9">Methyl-accepting chemotaxis protein</fullName>
    </submittedName>
</protein>
<dbReference type="SMART" id="SM00283">
    <property type="entry name" value="MA"/>
    <property type="match status" value="1"/>
</dbReference>
<feature type="region of interest" description="Disordered" evidence="5">
    <location>
        <begin position="497"/>
        <end position="532"/>
    </location>
</feature>
<dbReference type="PANTHER" id="PTHR43531">
    <property type="entry name" value="PROTEIN ICFG"/>
    <property type="match status" value="1"/>
</dbReference>
<evidence type="ECO:0000259" key="7">
    <source>
        <dbReference type="PROSITE" id="PS50111"/>
    </source>
</evidence>
<dbReference type="SUPFAM" id="SSF58104">
    <property type="entry name" value="Methyl-accepting chemotaxis protein (MCP) signaling domain"/>
    <property type="match status" value="1"/>
</dbReference>
<dbReference type="CDD" id="cd06225">
    <property type="entry name" value="HAMP"/>
    <property type="match status" value="1"/>
</dbReference>
<feature type="domain" description="HAMP" evidence="8">
    <location>
        <begin position="206"/>
        <end position="258"/>
    </location>
</feature>
<evidence type="ECO:0000256" key="3">
    <source>
        <dbReference type="PROSITE-ProRule" id="PRU00284"/>
    </source>
</evidence>
<name>A0ABS5HQL5_9RHOB</name>
<gene>
    <name evidence="9" type="ORF">IT775_06910</name>
</gene>
<feature type="region of interest" description="Disordered" evidence="5">
    <location>
        <begin position="278"/>
        <end position="317"/>
    </location>
</feature>